<gene>
    <name evidence="1" type="ORF">ENW83_02080</name>
</gene>
<dbReference type="PANTHER" id="PTHR36155">
    <property type="entry name" value="BLL5354 PROTEIN"/>
    <property type="match status" value="1"/>
</dbReference>
<dbReference type="Gene3D" id="3.40.1520.10">
    <property type="entry name" value="Ta1353-like"/>
    <property type="match status" value="1"/>
</dbReference>
<dbReference type="Pfam" id="PF04008">
    <property type="entry name" value="Adenosine_kin"/>
    <property type="match status" value="1"/>
</dbReference>
<proteinExistence type="predicted"/>
<sequence>MGSPPLKFEIINVNVPDGSNVIIGRSHFIKSVEDIYEALVTSSISIKFGLAFVEASGKRLIRRDGNDEELISMAVDAAKKIGAGHTFVIYLRNGWPINVLNALKNVQEVVTLYVATANPVQVIVAETEQGRAILGVVDGFVPIGVEGKDDEIERIEFLKKIGYKR</sequence>
<dbReference type="AlphaFoldDB" id="A0A7J3SL30"/>
<dbReference type="InterPro" id="IPR007153">
    <property type="entry name" value="Adenosine_kinase"/>
</dbReference>
<dbReference type="GO" id="GO:0016740">
    <property type="term" value="F:transferase activity"/>
    <property type="evidence" value="ECO:0007669"/>
    <property type="project" value="UniProtKB-KW"/>
</dbReference>
<dbReference type="EMBL" id="DTLS01000055">
    <property type="protein sequence ID" value="HGZ59982.1"/>
    <property type="molecule type" value="Genomic_DNA"/>
</dbReference>
<organism evidence="1">
    <name type="scientific">Fervidicoccus fontis</name>
    <dbReference type="NCBI Taxonomy" id="683846"/>
    <lineage>
        <taxon>Archaea</taxon>
        <taxon>Thermoproteota</taxon>
        <taxon>Thermoprotei</taxon>
        <taxon>Fervidicoccales</taxon>
        <taxon>Fervidicoccaceae</taxon>
        <taxon>Fervidicoccus</taxon>
    </lineage>
</organism>
<dbReference type="InterPro" id="IPR036902">
    <property type="entry name" value="Ta1353-like_sf"/>
</dbReference>
<dbReference type="SUPFAM" id="SSF103165">
    <property type="entry name" value="Ta1353-like"/>
    <property type="match status" value="1"/>
</dbReference>
<protein>
    <submittedName>
        <fullName evidence="1">Adenosine monophosphate-protein transferase</fullName>
    </submittedName>
</protein>
<dbReference type="PANTHER" id="PTHR36155:SF1">
    <property type="entry name" value="BLL5354 PROTEIN"/>
    <property type="match status" value="1"/>
</dbReference>
<accession>A0A7J3SL30</accession>
<evidence type="ECO:0000313" key="1">
    <source>
        <dbReference type="EMBL" id="HGZ59982.1"/>
    </source>
</evidence>
<name>A0A7J3SL30_9CREN</name>
<comment type="caution">
    <text evidence="1">The sequence shown here is derived from an EMBL/GenBank/DDBJ whole genome shotgun (WGS) entry which is preliminary data.</text>
</comment>
<reference evidence="1" key="1">
    <citation type="journal article" date="2020" name="mSystems">
        <title>Genome- and Community-Level Interaction Insights into Carbon Utilization and Element Cycling Functions of Hydrothermarchaeota in Hydrothermal Sediment.</title>
        <authorList>
            <person name="Zhou Z."/>
            <person name="Liu Y."/>
            <person name="Xu W."/>
            <person name="Pan J."/>
            <person name="Luo Z.H."/>
            <person name="Li M."/>
        </authorList>
    </citation>
    <scope>NUCLEOTIDE SEQUENCE [LARGE SCALE GENOMIC DNA]</scope>
    <source>
        <strain evidence="1">SpSt-885</strain>
    </source>
</reference>
<keyword evidence="1" id="KW-0808">Transferase</keyword>